<dbReference type="PROSITE" id="PS51910">
    <property type="entry name" value="GH18_2"/>
    <property type="match status" value="1"/>
</dbReference>
<reference evidence="12 13" key="1">
    <citation type="journal article" date="2016" name="Mol. Biol. Evol.">
        <title>Comparative Genomics of Early-Diverging Mushroom-Forming Fungi Provides Insights into the Origins of Lignocellulose Decay Capabilities.</title>
        <authorList>
            <person name="Nagy L.G."/>
            <person name="Riley R."/>
            <person name="Tritt A."/>
            <person name="Adam C."/>
            <person name="Daum C."/>
            <person name="Floudas D."/>
            <person name="Sun H."/>
            <person name="Yadav J.S."/>
            <person name="Pangilinan J."/>
            <person name="Larsson K.H."/>
            <person name="Matsuura K."/>
            <person name="Barry K."/>
            <person name="Labutti K."/>
            <person name="Kuo R."/>
            <person name="Ohm R.A."/>
            <person name="Bhattacharya S.S."/>
            <person name="Shirouzu T."/>
            <person name="Yoshinaga Y."/>
            <person name="Martin F.M."/>
            <person name="Grigoriev I.V."/>
            <person name="Hibbett D.S."/>
        </authorList>
    </citation>
    <scope>NUCLEOTIDE SEQUENCE [LARGE SCALE GENOMIC DNA]</scope>
    <source>
        <strain evidence="12 13">HHB12733</strain>
    </source>
</reference>
<dbReference type="InterPro" id="IPR001579">
    <property type="entry name" value="Glyco_hydro_18_chit_AS"/>
</dbReference>
<evidence type="ECO:0000256" key="2">
    <source>
        <dbReference type="ARBA" id="ARBA00012729"/>
    </source>
</evidence>
<dbReference type="Proteomes" id="UP000076842">
    <property type="component" value="Unassembled WGS sequence"/>
</dbReference>
<evidence type="ECO:0000256" key="10">
    <source>
        <dbReference type="SAM" id="SignalP"/>
    </source>
</evidence>
<keyword evidence="5" id="KW-0119">Carbohydrate metabolism</keyword>
<keyword evidence="13" id="KW-1185">Reference proteome</keyword>
<name>A0A165D7J0_9BASI</name>
<evidence type="ECO:0000256" key="8">
    <source>
        <dbReference type="RuleBase" id="RU000489"/>
    </source>
</evidence>
<dbReference type="Gene3D" id="3.20.20.80">
    <property type="entry name" value="Glycosidases"/>
    <property type="match status" value="1"/>
</dbReference>
<keyword evidence="4" id="KW-0146">Chitin degradation</keyword>
<dbReference type="SUPFAM" id="SSF51445">
    <property type="entry name" value="(Trans)glycosidases"/>
    <property type="match status" value="1"/>
</dbReference>
<proteinExistence type="inferred from homology"/>
<dbReference type="OrthoDB" id="3012298at2759"/>
<evidence type="ECO:0000313" key="13">
    <source>
        <dbReference type="Proteomes" id="UP000076842"/>
    </source>
</evidence>
<keyword evidence="7" id="KW-0624">Polysaccharide degradation</keyword>
<dbReference type="AlphaFoldDB" id="A0A165D7J0"/>
<dbReference type="InterPro" id="IPR001223">
    <property type="entry name" value="Glyco_hydro18_cat"/>
</dbReference>
<keyword evidence="6 8" id="KW-0326">Glycosidase</keyword>
<evidence type="ECO:0000313" key="12">
    <source>
        <dbReference type="EMBL" id="KZT52238.1"/>
    </source>
</evidence>
<dbReference type="InParanoid" id="A0A165D7J0"/>
<dbReference type="InterPro" id="IPR017853">
    <property type="entry name" value="GH"/>
</dbReference>
<evidence type="ECO:0000256" key="9">
    <source>
        <dbReference type="RuleBase" id="RU004453"/>
    </source>
</evidence>
<keyword evidence="3 8" id="KW-0378">Hydrolase</keyword>
<evidence type="ECO:0000256" key="3">
    <source>
        <dbReference type="ARBA" id="ARBA00022801"/>
    </source>
</evidence>
<sequence length="320" mass="34166">MAAFLRTVLVTIVLLAGVLSAPIEHERHGIIARQSAQAAPHWVAYSDEWVSGENGPPDASVIAGFNVFVLSFLMTSGPADQALEWTLIDAATRTSVKAQYAAAGIKLLVSAFGSTDAPTSDGEDPTTLAQSMAAWVQEYDLDGIDIDYEDFNAFNAGTDAAVTWLVTFTQALRAELPSGQYIITHAPVAPWFSEAKYPAGSYLDVDAQAGTDIDWYNIQFYNQGTTEYTTCAGLLTASSTTWPNTALFQIEAAGVSLNKLVIGKPADTADATNGYIAPATLATCVEQAQSEGWEAGVMTWEYPDAAASWIATVRSDSWPV</sequence>
<feature type="domain" description="GH18" evidence="11">
    <location>
        <begin position="40"/>
        <end position="320"/>
    </location>
</feature>
<dbReference type="PANTHER" id="PTHR45708">
    <property type="entry name" value="ENDOCHITINASE"/>
    <property type="match status" value="1"/>
</dbReference>
<evidence type="ECO:0000256" key="6">
    <source>
        <dbReference type="ARBA" id="ARBA00023295"/>
    </source>
</evidence>
<feature type="chain" id="PRO_5007856410" description="chitinase" evidence="10">
    <location>
        <begin position="21"/>
        <end position="320"/>
    </location>
</feature>
<evidence type="ECO:0000259" key="11">
    <source>
        <dbReference type="PROSITE" id="PS51910"/>
    </source>
</evidence>
<protein>
    <recommendedName>
        <fullName evidence="2">chitinase</fullName>
        <ecNumber evidence="2">3.2.1.14</ecNumber>
    </recommendedName>
</protein>
<dbReference type="EC" id="3.2.1.14" evidence="2"/>
<evidence type="ECO:0000256" key="5">
    <source>
        <dbReference type="ARBA" id="ARBA00023277"/>
    </source>
</evidence>
<dbReference type="PANTHER" id="PTHR45708:SF49">
    <property type="entry name" value="ENDOCHITINASE"/>
    <property type="match status" value="1"/>
</dbReference>
<evidence type="ECO:0000256" key="1">
    <source>
        <dbReference type="ARBA" id="ARBA00000822"/>
    </source>
</evidence>
<dbReference type="Pfam" id="PF00704">
    <property type="entry name" value="Glyco_hydro_18"/>
    <property type="match status" value="1"/>
</dbReference>
<gene>
    <name evidence="12" type="ORF">CALCODRAFT_98560</name>
</gene>
<organism evidence="12 13">
    <name type="scientific">Calocera cornea HHB12733</name>
    <dbReference type="NCBI Taxonomy" id="1353952"/>
    <lineage>
        <taxon>Eukaryota</taxon>
        <taxon>Fungi</taxon>
        <taxon>Dikarya</taxon>
        <taxon>Basidiomycota</taxon>
        <taxon>Agaricomycotina</taxon>
        <taxon>Dacrymycetes</taxon>
        <taxon>Dacrymycetales</taxon>
        <taxon>Dacrymycetaceae</taxon>
        <taxon>Calocera</taxon>
    </lineage>
</organism>
<dbReference type="GO" id="GO:0008843">
    <property type="term" value="F:endochitinase activity"/>
    <property type="evidence" value="ECO:0007669"/>
    <property type="project" value="UniProtKB-EC"/>
</dbReference>
<feature type="signal peptide" evidence="10">
    <location>
        <begin position="1"/>
        <end position="20"/>
    </location>
</feature>
<dbReference type="EMBL" id="KV424073">
    <property type="protein sequence ID" value="KZT52238.1"/>
    <property type="molecule type" value="Genomic_DNA"/>
</dbReference>
<keyword evidence="10" id="KW-0732">Signal</keyword>
<dbReference type="InterPro" id="IPR050542">
    <property type="entry name" value="Glycosyl_Hydrlase18_Chitinase"/>
</dbReference>
<comment type="catalytic activity">
    <reaction evidence="1">
        <text>Random endo-hydrolysis of N-acetyl-beta-D-glucosaminide (1-&gt;4)-beta-linkages in chitin and chitodextrins.</text>
        <dbReference type="EC" id="3.2.1.14"/>
    </reaction>
</comment>
<dbReference type="GO" id="GO:0000272">
    <property type="term" value="P:polysaccharide catabolic process"/>
    <property type="evidence" value="ECO:0007669"/>
    <property type="project" value="UniProtKB-KW"/>
</dbReference>
<dbReference type="GO" id="GO:0006032">
    <property type="term" value="P:chitin catabolic process"/>
    <property type="evidence" value="ECO:0007669"/>
    <property type="project" value="UniProtKB-KW"/>
</dbReference>
<dbReference type="CDD" id="cd00598">
    <property type="entry name" value="GH18_chitinase-like"/>
    <property type="match status" value="1"/>
</dbReference>
<accession>A0A165D7J0</accession>
<comment type="similarity">
    <text evidence="9">Belongs to the glycosyl hydrolase 18 family.</text>
</comment>
<evidence type="ECO:0000256" key="4">
    <source>
        <dbReference type="ARBA" id="ARBA00023024"/>
    </source>
</evidence>
<dbReference type="PROSITE" id="PS01095">
    <property type="entry name" value="GH18_1"/>
    <property type="match status" value="1"/>
</dbReference>
<evidence type="ECO:0000256" key="7">
    <source>
        <dbReference type="ARBA" id="ARBA00023326"/>
    </source>
</evidence>